<comment type="caution">
    <text evidence="2">The sequence shown here is derived from an EMBL/GenBank/DDBJ whole genome shotgun (WGS) entry which is preliminary data.</text>
</comment>
<gene>
    <name evidence="2" type="ORF">R3P38DRAFT_1724348</name>
</gene>
<dbReference type="EMBL" id="JAWWNJ010000077">
    <property type="protein sequence ID" value="KAK7005939.1"/>
    <property type="molecule type" value="Genomic_DNA"/>
</dbReference>
<dbReference type="AlphaFoldDB" id="A0AAW0AAU8"/>
<organism evidence="2 3">
    <name type="scientific">Favolaschia claudopus</name>
    <dbReference type="NCBI Taxonomy" id="2862362"/>
    <lineage>
        <taxon>Eukaryota</taxon>
        <taxon>Fungi</taxon>
        <taxon>Dikarya</taxon>
        <taxon>Basidiomycota</taxon>
        <taxon>Agaricomycotina</taxon>
        <taxon>Agaricomycetes</taxon>
        <taxon>Agaricomycetidae</taxon>
        <taxon>Agaricales</taxon>
        <taxon>Marasmiineae</taxon>
        <taxon>Mycenaceae</taxon>
        <taxon>Favolaschia</taxon>
    </lineage>
</organism>
<evidence type="ECO:0000313" key="3">
    <source>
        <dbReference type="Proteomes" id="UP001362999"/>
    </source>
</evidence>
<proteinExistence type="predicted"/>
<feature type="compositionally biased region" description="Polar residues" evidence="1">
    <location>
        <begin position="65"/>
        <end position="86"/>
    </location>
</feature>
<sequence>MALTAEERQRYSRDLAEYTMRQFSAARKTLDNHKAAAAKLPAVHAARDGSMSLRKGLYERDTPDAHQSLTRPPQDNHTTCNPSPHTKNPFRHDPLAPASA</sequence>
<name>A0AAW0AAU8_9AGAR</name>
<reference evidence="2 3" key="1">
    <citation type="journal article" date="2024" name="J Genomics">
        <title>Draft genome sequencing and assembly of Favolaschia claudopus CIRM-BRFM 2984 isolated from oak limbs.</title>
        <authorList>
            <person name="Navarro D."/>
            <person name="Drula E."/>
            <person name="Chaduli D."/>
            <person name="Cazenave R."/>
            <person name="Ahrendt S."/>
            <person name="Wang J."/>
            <person name="Lipzen A."/>
            <person name="Daum C."/>
            <person name="Barry K."/>
            <person name="Grigoriev I.V."/>
            <person name="Favel A."/>
            <person name="Rosso M.N."/>
            <person name="Martin F."/>
        </authorList>
    </citation>
    <scope>NUCLEOTIDE SEQUENCE [LARGE SCALE GENOMIC DNA]</scope>
    <source>
        <strain evidence="2 3">CIRM-BRFM 2984</strain>
    </source>
</reference>
<evidence type="ECO:0000313" key="2">
    <source>
        <dbReference type="EMBL" id="KAK7005939.1"/>
    </source>
</evidence>
<feature type="region of interest" description="Disordered" evidence="1">
    <location>
        <begin position="45"/>
        <end position="100"/>
    </location>
</feature>
<accession>A0AAW0AAU8</accession>
<evidence type="ECO:0000256" key="1">
    <source>
        <dbReference type="SAM" id="MobiDB-lite"/>
    </source>
</evidence>
<dbReference type="Proteomes" id="UP001362999">
    <property type="component" value="Unassembled WGS sequence"/>
</dbReference>
<protein>
    <submittedName>
        <fullName evidence="2">Uncharacterized protein</fullName>
    </submittedName>
</protein>
<keyword evidence="3" id="KW-1185">Reference proteome</keyword>